<accession>X7EEM5</accession>
<proteinExistence type="predicted"/>
<name>X7EEM5_9RHOB</name>
<dbReference type="EMBL" id="JALZ01000012">
    <property type="protein sequence ID" value="ETX14315.1"/>
    <property type="molecule type" value="Genomic_DNA"/>
</dbReference>
<dbReference type="AlphaFoldDB" id="X7EEM5"/>
<comment type="caution">
    <text evidence="1">The sequence shown here is derived from an EMBL/GenBank/DDBJ whole genome shotgun (WGS) entry which is preliminary data.</text>
</comment>
<reference evidence="1 2" key="1">
    <citation type="submission" date="2014-01" db="EMBL/GenBank/DDBJ databases">
        <title>Roseivivax halodurans JCM 10272 Genome Sequencing.</title>
        <authorList>
            <person name="Lai Q."/>
            <person name="Li G."/>
            <person name="Shao Z."/>
        </authorList>
    </citation>
    <scope>NUCLEOTIDE SEQUENCE [LARGE SCALE GENOMIC DNA]</scope>
    <source>
        <strain evidence="1 2">JCM 10272</strain>
    </source>
</reference>
<keyword evidence="2" id="KW-1185">Reference proteome</keyword>
<protein>
    <submittedName>
        <fullName evidence="1">Uncharacterized protein</fullName>
    </submittedName>
</protein>
<dbReference type="STRING" id="1449350.OCH239_04315"/>
<dbReference type="RefSeq" id="WP_280110961.1">
    <property type="nucleotide sequence ID" value="NZ_JALZ01000012.1"/>
</dbReference>
<organism evidence="1 2">
    <name type="scientific">Roseivivax halodurans JCM 10272</name>
    <dbReference type="NCBI Taxonomy" id="1449350"/>
    <lineage>
        <taxon>Bacteria</taxon>
        <taxon>Pseudomonadati</taxon>
        <taxon>Pseudomonadota</taxon>
        <taxon>Alphaproteobacteria</taxon>
        <taxon>Rhodobacterales</taxon>
        <taxon>Roseobacteraceae</taxon>
        <taxon>Roseivivax</taxon>
    </lineage>
</organism>
<gene>
    <name evidence="1" type="ORF">OCH239_04315</name>
</gene>
<dbReference type="Proteomes" id="UP000022447">
    <property type="component" value="Unassembled WGS sequence"/>
</dbReference>
<evidence type="ECO:0000313" key="2">
    <source>
        <dbReference type="Proteomes" id="UP000022447"/>
    </source>
</evidence>
<evidence type="ECO:0000313" key="1">
    <source>
        <dbReference type="EMBL" id="ETX14315.1"/>
    </source>
</evidence>
<sequence length="40" mass="4581">MCAVSVAYWALWEPILAQVTKEEREKALLTKAMPPSLRLH</sequence>